<feature type="chain" id="PRO_5042232287" description="Tli3-like domain-containing protein" evidence="2">
    <location>
        <begin position="20"/>
        <end position="231"/>
    </location>
</feature>
<feature type="region of interest" description="Disordered" evidence="1">
    <location>
        <begin position="197"/>
        <end position="231"/>
    </location>
</feature>
<reference evidence="4" key="2">
    <citation type="submission" date="2022-05" db="EMBL/GenBank/DDBJ databases">
        <authorList>
            <person name="Kunte H.-J."/>
        </authorList>
    </citation>
    <scope>NUCLEOTIDE SEQUENCE</scope>
    <source>
        <strain evidence="4">G5</strain>
    </source>
</reference>
<dbReference type="PROSITE" id="PS51257">
    <property type="entry name" value="PROKAR_LIPOPROTEIN"/>
    <property type="match status" value="1"/>
</dbReference>
<name>A0AAE9L232_9BURK</name>
<dbReference type="KEGG" id="ccam:M5D45_17610"/>
<dbReference type="Proteomes" id="UP001056132">
    <property type="component" value="Chromosome 1"/>
</dbReference>
<dbReference type="AlphaFoldDB" id="A0AAE9L232"/>
<dbReference type="RefSeq" id="WP_250024937.1">
    <property type="nucleotide sequence ID" value="NZ_CP097330.1"/>
</dbReference>
<reference evidence="4" key="1">
    <citation type="journal article" date="2022" name="Microbiol. Resour. Announc.">
        <title>Genome Sequence of Cupriavidus campinensis Strain G5, a Member of a Bacterial Consortium Capable of Polyethylene Degradation.</title>
        <authorList>
            <person name="Schneider B."/>
            <person name="Pfeiffer F."/>
            <person name="Dyall-Smith M."/>
            <person name="Kunte H.J."/>
        </authorList>
    </citation>
    <scope>NUCLEOTIDE SEQUENCE</scope>
    <source>
        <strain evidence="4">G5</strain>
    </source>
</reference>
<organism evidence="4 5">
    <name type="scientific">Cupriavidus campinensis</name>
    <dbReference type="NCBI Taxonomy" id="151783"/>
    <lineage>
        <taxon>Bacteria</taxon>
        <taxon>Pseudomonadati</taxon>
        <taxon>Pseudomonadota</taxon>
        <taxon>Betaproteobacteria</taxon>
        <taxon>Burkholderiales</taxon>
        <taxon>Burkholderiaceae</taxon>
        <taxon>Cupriavidus</taxon>
    </lineage>
</organism>
<evidence type="ECO:0000256" key="2">
    <source>
        <dbReference type="SAM" id="SignalP"/>
    </source>
</evidence>
<evidence type="ECO:0000259" key="3">
    <source>
        <dbReference type="Pfam" id="PF24316"/>
    </source>
</evidence>
<proteinExistence type="predicted"/>
<dbReference type="Pfam" id="PF24316">
    <property type="entry name" value="Tli3"/>
    <property type="match status" value="1"/>
</dbReference>
<feature type="signal peptide" evidence="2">
    <location>
        <begin position="1"/>
        <end position="19"/>
    </location>
</feature>
<protein>
    <recommendedName>
        <fullName evidence="3">Tli3-like domain-containing protein</fullName>
    </recommendedName>
</protein>
<dbReference type="EMBL" id="CP097330">
    <property type="protein sequence ID" value="URF04256.1"/>
    <property type="molecule type" value="Genomic_DNA"/>
</dbReference>
<evidence type="ECO:0000256" key="1">
    <source>
        <dbReference type="SAM" id="MobiDB-lite"/>
    </source>
</evidence>
<evidence type="ECO:0000313" key="5">
    <source>
        <dbReference type="Proteomes" id="UP001056132"/>
    </source>
</evidence>
<evidence type="ECO:0000313" key="4">
    <source>
        <dbReference type="EMBL" id="URF04256.1"/>
    </source>
</evidence>
<accession>A0AAE9L232</accession>
<gene>
    <name evidence="4" type="ORF">M5D45_17610</name>
</gene>
<feature type="domain" description="Tli3-like" evidence="3">
    <location>
        <begin position="33"/>
        <end position="158"/>
    </location>
</feature>
<dbReference type="InterPro" id="IPR057562">
    <property type="entry name" value="Tli3-like_dom"/>
</dbReference>
<keyword evidence="2" id="KW-0732">Signal</keyword>
<sequence>MRYPLLLLAAALLAGCAHDPYPYRNGGPPVINYDVPPQVIYRIDDHRFVTLENYRDCHHGVTYYNDTKQGIRQRLGREGIENYQGRLINADPTGQNIVIPSSAPPRTACSDRGCTTSLLYSTDSGRTFHGYAYMNSFNPFKESRRFTIAVTQDALYVVKANMFRLDSDRNPYIEKAPLYPTADLSALDRSKGQWAFGDKARPLPQGLRSPSGQERFTCDPSIRPANVPAPK</sequence>